<sequence length="42" mass="4886">SLYNKNIAKCEGHLKVCEELDLKIKQHYFSFSFFSSSSSQQI</sequence>
<evidence type="ECO:0000313" key="1">
    <source>
        <dbReference type="EMBL" id="CAG8792375.1"/>
    </source>
</evidence>
<dbReference type="Proteomes" id="UP000789366">
    <property type="component" value="Unassembled WGS sequence"/>
</dbReference>
<comment type="caution">
    <text evidence="1">The sequence shown here is derived from an EMBL/GenBank/DDBJ whole genome shotgun (WGS) entry which is preliminary data.</text>
</comment>
<keyword evidence="2" id="KW-1185">Reference proteome</keyword>
<evidence type="ECO:0000313" key="2">
    <source>
        <dbReference type="Proteomes" id="UP000789366"/>
    </source>
</evidence>
<dbReference type="EMBL" id="CAJVPW010070456">
    <property type="protein sequence ID" value="CAG8792375.1"/>
    <property type="molecule type" value="Genomic_DNA"/>
</dbReference>
<protein>
    <submittedName>
        <fullName evidence="1">4628_t:CDS:1</fullName>
    </submittedName>
</protein>
<feature type="non-terminal residue" evidence="1">
    <location>
        <position position="1"/>
    </location>
</feature>
<reference evidence="1" key="1">
    <citation type="submission" date="2021-06" db="EMBL/GenBank/DDBJ databases">
        <authorList>
            <person name="Kallberg Y."/>
            <person name="Tangrot J."/>
            <person name="Rosling A."/>
        </authorList>
    </citation>
    <scope>NUCLEOTIDE SEQUENCE</scope>
    <source>
        <strain evidence="1">28 12/20/2015</strain>
    </source>
</reference>
<gene>
    <name evidence="1" type="ORF">SPELUC_LOCUS17348</name>
</gene>
<name>A0ACA9RGG8_9GLOM</name>
<organism evidence="1 2">
    <name type="scientific">Cetraspora pellucida</name>
    <dbReference type="NCBI Taxonomy" id="1433469"/>
    <lineage>
        <taxon>Eukaryota</taxon>
        <taxon>Fungi</taxon>
        <taxon>Fungi incertae sedis</taxon>
        <taxon>Mucoromycota</taxon>
        <taxon>Glomeromycotina</taxon>
        <taxon>Glomeromycetes</taxon>
        <taxon>Diversisporales</taxon>
        <taxon>Gigasporaceae</taxon>
        <taxon>Cetraspora</taxon>
    </lineage>
</organism>
<feature type="non-terminal residue" evidence="1">
    <location>
        <position position="42"/>
    </location>
</feature>
<accession>A0ACA9RGG8</accession>
<proteinExistence type="predicted"/>